<dbReference type="HOGENOM" id="CLU_046025_2_1_1"/>
<proteinExistence type="predicted"/>
<protein>
    <recommendedName>
        <fullName evidence="2">DUF6534 domain-containing protein</fullName>
    </recommendedName>
</protein>
<dbReference type="EMBL" id="KL142374">
    <property type="protein sequence ID" value="KDR78573.1"/>
    <property type="molecule type" value="Genomic_DNA"/>
</dbReference>
<feature type="transmembrane region" description="Helical" evidence="1">
    <location>
        <begin position="116"/>
        <end position="135"/>
    </location>
</feature>
<feature type="transmembrane region" description="Helical" evidence="1">
    <location>
        <begin position="82"/>
        <end position="104"/>
    </location>
</feature>
<sequence>MSDLQNIAGPLLISLFLNSGFYGILSVQVYLYYLAFPNDEAWVKCLIYGVFIVETFQTAYFTETVFNTIVSGFLNPALLDKIGPLWFIVPVITGIVTFVSQAFYVYRINALGGSKVVGAIIAFLAVAQLGGSVVVGVEMRHVKRFSRLLDRGSKLVVAICGGSSVLCDLIIAVSMTYLLARSIDQVKGQTRKRLRKLVRLSIETGSLTAIMAILNIMLVVVPMGFKSNSKPGSMTPAYYQTTATVLSKMYANTLVVMLNSRMEMRANRKLEGEVTEVESCSSMEFTWPSSFVISTGTGSVVSQTHDGDSTNLTSKVAKWSGVDILECIPE</sequence>
<feature type="transmembrane region" description="Helical" evidence="1">
    <location>
        <begin position="200"/>
        <end position="225"/>
    </location>
</feature>
<dbReference type="Pfam" id="PF20152">
    <property type="entry name" value="DUF6534"/>
    <property type="match status" value="1"/>
</dbReference>
<keyword evidence="1" id="KW-0812">Transmembrane</keyword>
<organism evidence="3 4">
    <name type="scientific">Galerina marginata (strain CBS 339.88)</name>
    <dbReference type="NCBI Taxonomy" id="685588"/>
    <lineage>
        <taxon>Eukaryota</taxon>
        <taxon>Fungi</taxon>
        <taxon>Dikarya</taxon>
        <taxon>Basidiomycota</taxon>
        <taxon>Agaricomycotina</taxon>
        <taxon>Agaricomycetes</taxon>
        <taxon>Agaricomycetidae</taxon>
        <taxon>Agaricales</taxon>
        <taxon>Agaricineae</taxon>
        <taxon>Strophariaceae</taxon>
        <taxon>Galerina</taxon>
    </lineage>
</organism>
<keyword evidence="1" id="KW-1133">Transmembrane helix</keyword>
<dbReference type="Proteomes" id="UP000027222">
    <property type="component" value="Unassembled WGS sequence"/>
</dbReference>
<dbReference type="InterPro" id="IPR045339">
    <property type="entry name" value="DUF6534"/>
</dbReference>
<dbReference type="OrthoDB" id="2536347at2759"/>
<feature type="transmembrane region" description="Helical" evidence="1">
    <location>
        <begin position="12"/>
        <end position="33"/>
    </location>
</feature>
<feature type="transmembrane region" description="Helical" evidence="1">
    <location>
        <begin position="45"/>
        <end position="62"/>
    </location>
</feature>
<feature type="transmembrane region" description="Helical" evidence="1">
    <location>
        <begin position="237"/>
        <end position="258"/>
    </location>
</feature>
<reference evidence="4" key="1">
    <citation type="journal article" date="2014" name="Proc. Natl. Acad. Sci. U.S.A.">
        <title>Extensive sampling of basidiomycete genomes demonstrates inadequacy of the white-rot/brown-rot paradigm for wood decay fungi.</title>
        <authorList>
            <person name="Riley R."/>
            <person name="Salamov A.A."/>
            <person name="Brown D.W."/>
            <person name="Nagy L.G."/>
            <person name="Floudas D."/>
            <person name="Held B.W."/>
            <person name="Levasseur A."/>
            <person name="Lombard V."/>
            <person name="Morin E."/>
            <person name="Otillar R."/>
            <person name="Lindquist E.A."/>
            <person name="Sun H."/>
            <person name="LaButti K.M."/>
            <person name="Schmutz J."/>
            <person name="Jabbour D."/>
            <person name="Luo H."/>
            <person name="Baker S.E."/>
            <person name="Pisabarro A.G."/>
            <person name="Walton J.D."/>
            <person name="Blanchette R.A."/>
            <person name="Henrissat B."/>
            <person name="Martin F."/>
            <person name="Cullen D."/>
            <person name="Hibbett D.S."/>
            <person name="Grigoriev I.V."/>
        </authorList>
    </citation>
    <scope>NUCLEOTIDE SEQUENCE [LARGE SCALE GENOMIC DNA]</scope>
    <source>
        <strain evidence="4">CBS 339.88</strain>
    </source>
</reference>
<dbReference type="PANTHER" id="PTHR40465">
    <property type="entry name" value="CHROMOSOME 1, WHOLE GENOME SHOTGUN SEQUENCE"/>
    <property type="match status" value="1"/>
</dbReference>
<feature type="domain" description="DUF6534" evidence="2">
    <location>
        <begin position="164"/>
        <end position="262"/>
    </location>
</feature>
<keyword evidence="4" id="KW-1185">Reference proteome</keyword>
<feature type="transmembrane region" description="Helical" evidence="1">
    <location>
        <begin position="155"/>
        <end position="179"/>
    </location>
</feature>
<evidence type="ECO:0000256" key="1">
    <source>
        <dbReference type="SAM" id="Phobius"/>
    </source>
</evidence>
<evidence type="ECO:0000313" key="3">
    <source>
        <dbReference type="EMBL" id="KDR78573.1"/>
    </source>
</evidence>
<dbReference type="STRING" id="685588.A0A067THX4"/>
<evidence type="ECO:0000313" key="4">
    <source>
        <dbReference type="Proteomes" id="UP000027222"/>
    </source>
</evidence>
<accession>A0A067THX4</accession>
<name>A0A067THX4_GALM3</name>
<evidence type="ECO:0000259" key="2">
    <source>
        <dbReference type="Pfam" id="PF20152"/>
    </source>
</evidence>
<keyword evidence="1" id="KW-0472">Membrane</keyword>
<dbReference type="AlphaFoldDB" id="A0A067THX4"/>
<gene>
    <name evidence="3" type="ORF">GALMADRAFT_1256721</name>
</gene>
<dbReference type="PANTHER" id="PTHR40465:SF1">
    <property type="entry name" value="DUF6534 DOMAIN-CONTAINING PROTEIN"/>
    <property type="match status" value="1"/>
</dbReference>